<dbReference type="KEGG" id="ckr:CKR_0360"/>
<dbReference type="GO" id="GO:0003677">
    <property type="term" value="F:DNA binding"/>
    <property type="evidence" value="ECO:0007669"/>
    <property type="project" value="UniProtKB-KW"/>
</dbReference>
<evidence type="ECO:0000256" key="1">
    <source>
        <dbReference type="ARBA" id="ARBA00023015"/>
    </source>
</evidence>
<dbReference type="InterPro" id="IPR036388">
    <property type="entry name" value="WH-like_DNA-bd_sf"/>
</dbReference>
<dbReference type="Pfam" id="PF01047">
    <property type="entry name" value="MarR"/>
    <property type="match status" value="1"/>
</dbReference>
<proteinExistence type="predicted"/>
<dbReference type="PROSITE" id="PS01117">
    <property type="entry name" value="HTH_MARR_1"/>
    <property type="match status" value="1"/>
</dbReference>
<dbReference type="InterPro" id="IPR023187">
    <property type="entry name" value="Tscrpt_reg_MarR-type_CS"/>
</dbReference>
<dbReference type="Proteomes" id="UP000007969">
    <property type="component" value="Chromosome"/>
</dbReference>
<dbReference type="InterPro" id="IPR036390">
    <property type="entry name" value="WH_DNA-bd_sf"/>
</dbReference>
<name>B9DYT6_CLOK1</name>
<evidence type="ECO:0000256" key="3">
    <source>
        <dbReference type="ARBA" id="ARBA00023163"/>
    </source>
</evidence>
<keyword evidence="1" id="KW-0805">Transcription regulation</keyword>
<protein>
    <recommendedName>
        <fullName evidence="4">HTH marR-type domain-containing protein</fullName>
    </recommendedName>
</protein>
<feature type="domain" description="HTH marR-type" evidence="4">
    <location>
        <begin position="23"/>
        <end position="166"/>
    </location>
</feature>
<dbReference type="HOGENOM" id="CLU_083287_11_2_9"/>
<sequence>MKEFLIMEIDNEKIQIKLILNRMTNLWDYITNFAEIHEKSLKELLIKYHYEDILNKNLMLSEFHVIDCIGKNQLPNATFISKELDMTKGAISKIAAKLIKKGFIKGNRLEDNKKEIYYTLTSKGKTVFQIHKELHEIENRKLINMLNRYNKEELNTINNFLGDCINSLFQE</sequence>
<keyword evidence="2" id="KW-0238">DNA-binding</keyword>
<organism evidence="5 6">
    <name type="scientific">Clostridium kluyveri (strain NBRC 12016)</name>
    <dbReference type="NCBI Taxonomy" id="583346"/>
    <lineage>
        <taxon>Bacteria</taxon>
        <taxon>Bacillati</taxon>
        <taxon>Bacillota</taxon>
        <taxon>Clostridia</taxon>
        <taxon>Eubacteriales</taxon>
        <taxon>Clostridiaceae</taxon>
        <taxon>Clostridium</taxon>
    </lineage>
</organism>
<dbReference type="SMART" id="SM00347">
    <property type="entry name" value="HTH_MARR"/>
    <property type="match status" value="1"/>
</dbReference>
<keyword evidence="3" id="KW-0804">Transcription</keyword>
<dbReference type="InterPro" id="IPR000835">
    <property type="entry name" value="HTH_MarR-typ"/>
</dbReference>
<evidence type="ECO:0000259" key="4">
    <source>
        <dbReference type="PROSITE" id="PS50995"/>
    </source>
</evidence>
<dbReference type="SUPFAM" id="SSF46785">
    <property type="entry name" value="Winged helix' DNA-binding domain"/>
    <property type="match status" value="1"/>
</dbReference>
<accession>B9DYT6</accession>
<dbReference type="InterPro" id="IPR052067">
    <property type="entry name" value="Metal_resp_HTH_trans_reg"/>
</dbReference>
<gene>
    <name evidence="5" type="ordered locus">CKR_0360</name>
</gene>
<dbReference type="PANTHER" id="PTHR35790">
    <property type="entry name" value="HTH-TYPE TRANSCRIPTIONAL REGULATOR PCHR"/>
    <property type="match status" value="1"/>
</dbReference>
<dbReference type="GO" id="GO:0003700">
    <property type="term" value="F:DNA-binding transcription factor activity"/>
    <property type="evidence" value="ECO:0007669"/>
    <property type="project" value="InterPro"/>
</dbReference>
<dbReference type="PROSITE" id="PS50995">
    <property type="entry name" value="HTH_MARR_2"/>
    <property type="match status" value="1"/>
</dbReference>
<dbReference type="Gene3D" id="1.10.10.10">
    <property type="entry name" value="Winged helix-like DNA-binding domain superfamily/Winged helix DNA-binding domain"/>
    <property type="match status" value="1"/>
</dbReference>
<evidence type="ECO:0000256" key="2">
    <source>
        <dbReference type="ARBA" id="ARBA00023125"/>
    </source>
</evidence>
<dbReference type="EMBL" id="AP009049">
    <property type="protein sequence ID" value="BAH05411.1"/>
    <property type="molecule type" value="Genomic_DNA"/>
</dbReference>
<evidence type="ECO:0000313" key="6">
    <source>
        <dbReference type="Proteomes" id="UP000007969"/>
    </source>
</evidence>
<dbReference type="AlphaFoldDB" id="B9DYT6"/>
<reference evidence="6" key="1">
    <citation type="submission" date="2005-09" db="EMBL/GenBank/DDBJ databases">
        <title>Complete genome sequence of Clostridium kluyveri and comparative genomics of Clostridia species.</title>
        <authorList>
            <person name="Inui M."/>
            <person name="Nonaka H."/>
            <person name="Shinoda Y."/>
            <person name="Ikenaga Y."/>
            <person name="Abe M."/>
            <person name="Naito K."/>
            <person name="Vertes A.A."/>
            <person name="Yukawa H."/>
        </authorList>
    </citation>
    <scope>NUCLEOTIDE SEQUENCE [LARGE SCALE GENOMIC DNA]</scope>
    <source>
        <strain evidence="6">NBRC 12016</strain>
    </source>
</reference>
<dbReference type="PANTHER" id="PTHR35790:SF4">
    <property type="entry name" value="HTH-TYPE TRANSCRIPTIONAL REGULATOR PCHR"/>
    <property type="match status" value="1"/>
</dbReference>
<evidence type="ECO:0000313" key="5">
    <source>
        <dbReference type="EMBL" id="BAH05411.1"/>
    </source>
</evidence>